<proteinExistence type="predicted"/>
<protein>
    <submittedName>
        <fullName evidence="2">Uncharacterized protein</fullName>
    </submittedName>
</protein>
<feature type="compositionally biased region" description="Polar residues" evidence="1">
    <location>
        <begin position="212"/>
        <end position="232"/>
    </location>
</feature>
<gene>
    <name evidence="2" type="ORF">POM88_015502</name>
</gene>
<sequence length="310" mass="34307">MQQKRNKKSTEVYTPRKSARLNNAQVTIPNQVKSSRKPELLKNQQTRRNSEAEVTSARNSARLVGARPEIIDAALKQKPKSVEEKSKDVDEGEDVDGDENMDENDMEDDVLPPPPPLSPSSPIKPMKLSKYEMIKFLNMERNRQRCRALGVPELAVGVSAAFKKDKGKSKGKKNIRDEDEYIEESEEQSEDDASEILPKKTQKVKKNKVLNGPTTRSRSNAVTTTENGSTQNDKNEAAANSGMVEPAKTQLPCCQGLGSMVDYLAMRERKQKEAASAIATGSGTKNDKVPETDLPDIEMEEVEAGLSSFI</sequence>
<feature type="region of interest" description="Disordered" evidence="1">
    <location>
        <begin position="74"/>
        <end position="126"/>
    </location>
</feature>
<reference evidence="2" key="1">
    <citation type="submission" date="2023-02" db="EMBL/GenBank/DDBJ databases">
        <title>Genome of toxic invasive species Heracleum sosnowskyi carries increased number of genes despite the absence of recent whole-genome duplications.</title>
        <authorList>
            <person name="Schelkunov M."/>
            <person name="Shtratnikova V."/>
            <person name="Makarenko M."/>
            <person name="Klepikova A."/>
            <person name="Omelchenko D."/>
            <person name="Novikova G."/>
            <person name="Obukhova E."/>
            <person name="Bogdanov V."/>
            <person name="Penin A."/>
            <person name="Logacheva M."/>
        </authorList>
    </citation>
    <scope>NUCLEOTIDE SEQUENCE</scope>
    <source>
        <strain evidence="2">Hsosn_3</strain>
        <tissue evidence="2">Leaf</tissue>
    </source>
</reference>
<keyword evidence="3" id="KW-1185">Reference proteome</keyword>
<feature type="region of interest" description="Disordered" evidence="1">
    <location>
        <begin position="1"/>
        <end position="62"/>
    </location>
</feature>
<feature type="compositionally biased region" description="Polar residues" evidence="1">
    <location>
        <begin position="20"/>
        <end position="33"/>
    </location>
</feature>
<evidence type="ECO:0000256" key="1">
    <source>
        <dbReference type="SAM" id="MobiDB-lite"/>
    </source>
</evidence>
<reference evidence="2" key="2">
    <citation type="submission" date="2023-05" db="EMBL/GenBank/DDBJ databases">
        <authorList>
            <person name="Schelkunov M.I."/>
        </authorList>
    </citation>
    <scope>NUCLEOTIDE SEQUENCE</scope>
    <source>
        <strain evidence="2">Hsosn_3</strain>
        <tissue evidence="2">Leaf</tissue>
    </source>
</reference>
<dbReference type="AlphaFoldDB" id="A0AAD8IK16"/>
<feature type="compositionally biased region" description="Polar residues" evidence="1">
    <location>
        <begin position="42"/>
        <end position="59"/>
    </location>
</feature>
<name>A0AAD8IK16_9APIA</name>
<dbReference type="Proteomes" id="UP001237642">
    <property type="component" value="Unassembled WGS sequence"/>
</dbReference>
<accession>A0AAD8IK16</accession>
<feature type="compositionally biased region" description="Basic and acidic residues" evidence="1">
    <location>
        <begin position="80"/>
        <end position="89"/>
    </location>
</feature>
<feature type="region of interest" description="Disordered" evidence="1">
    <location>
        <begin position="273"/>
        <end position="297"/>
    </location>
</feature>
<feature type="region of interest" description="Disordered" evidence="1">
    <location>
        <begin position="157"/>
        <end position="244"/>
    </location>
</feature>
<feature type="compositionally biased region" description="Acidic residues" evidence="1">
    <location>
        <begin position="90"/>
        <end position="110"/>
    </location>
</feature>
<comment type="caution">
    <text evidence="2">The sequence shown here is derived from an EMBL/GenBank/DDBJ whole genome shotgun (WGS) entry which is preliminary data.</text>
</comment>
<dbReference type="EMBL" id="JAUIZM010000004">
    <property type="protein sequence ID" value="KAK1387324.1"/>
    <property type="molecule type" value="Genomic_DNA"/>
</dbReference>
<evidence type="ECO:0000313" key="3">
    <source>
        <dbReference type="Proteomes" id="UP001237642"/>
    </source>
</evidence>
<evidence type="ECO:0000313" key="2">
    <source>
        <dbReference type="EMBL" id="KAK1387324.1"/>
    </source>
</evidence>
<feature type="compositionally biased region" description="Acidic residues" evidence="1">
    <location>
        <begin position="177"/>
        <end position="194"/>
    </location>
</feature>
<organism evidence="2 3">
    <name type="scientific">Heracleum sosnowskyi</name>
    <dbReference type="NCBI Taxonomy" id="360622"/>
    <lineage>
        <taxon>Eukaryota</taxon>
        <taxon>Viridiplantae</taxon>
        <taxon>Streptophyta</taxon>
        <taxon>Embryophyta</taxon>
        <taxon>Tracheophyta</taxon>
        <taxon>Spermatophyta</taxon>
        <taxon>Magnoliopsida</taxon>
        <taxon>eudicotyledons</taxon>
        <taxon>Gunneridae</taxon>
        <taxon>Pentapetalae</taxon>
        <taxon>asterids</taxon>
        <taxon>campanulids</taxon>
        <taxon>Apiales</taxon>
        <taxon>Apiaceae</taxon>
        <taxon>Apioideae</taxon>
        <taxon>apioid superclade</taxon>
        <taxon>Tordylieae</taxon>
        <taxon>Tordyliinae</taxon>
        <taxon>Heracleum</taxon>
    </lineage>
</organism>